<proteinExistence type="predicted"/>
<dbReference type="EMBL" id="VUOL01000016">
    <property type="protein sequence ID" value="KAA2227212.1"/>
    <property type="molecule type" value="Genomic_DNA"/>
</dbReference>
<dbReference type="AlphaFoldDB" id="A0A5B2UL92"/>
<dbReference type="Proteomes" id="UP000325296">
    <property type="component" value="Unassembled WGS sequence"/>
</dbReference>
<sequence length="59" mass="6544">MLAKNANENAGYLDKRVVLEFLASKLAPTVKPCYSLTTSDRQGSGRRRMDRPHPALGLQ</sequence>
<accession>A0A5B2UL92</accession>
<evidence type="ECO:0000256" key="1">
    <source>
        <dbReference type="SAM" id="MobiDB-lite"/>
    </source>
</evidence>
<name>A0A5B2UL92_9PSED</name>
<organism evidence="2 3">
    <name type="scientific">Pseudomonas brenneri</name>
    <dbReference type="NCBI Taxonomy" id="129817"/>
    <lineage>
        <taxon>Bacteria</taxon>
        <taxon>Pseudomonadati</taxon>
        <taxon>Pseudomonadota</taxon>
        <taxon>Gammaproteobacteria</taxon>
        <taxon>Pseudomonadales</taxon>
        <taxon>Pseudomonadaceae</taxon>
        <taxon>Pseudomonas</taxon>
    </lineage>
</organism>
<protein>
    <submittedName>
        <fullName evidence="2">Uncharacterized protein</fullName>
    </submittedName>
</protein>
<evidence type="ECO:0000313" key="2">
    <source>
        <dbReference type="EMBL" id="KAA2227212.1"/>
    </source>
</evidence>
<gene>
    <name evidence="2" type="ORF">F1720_23470</name>
</gene>
<reference evidence="2 3" key="1">
    <citation type="submission" date="2019-09" db="EMBL/GenBank/DDBJ databases">
        <title>Draft genome sequence of Pseudomonas brenneri CCUG 51514(T).</title>
        <authorList>
            <person name="Tunovic T."/>
            <person name="Pineiro-Iglesias B."/>
            <person name="Unosson C."/>
            <person name="Inganas E."/>
            <person name="Ohlen M."/>
            <person name="Cardew S."/>
            <person name="Jensie-Markopoulos S."/>
            <person name="Salva-Serra F."/>
            <person name="Jaen-Luchoro D."/>
            <person name="Svensson-Stadler L."/>
            <person name="Chun J."/>
            <person name="Moore E."/>
        </authorList>
    </citation>
    <scope>NUCLEOTIDE SEQUENCE [LARGE SCALE GENOMIC DNA]</scope>
    <source>
        <strain evidence="2 3">CCUG 51514</strain>
    </source>
</reference>
<feature type="region of interest" description="Disordered" evidence="1">
    <location>
        <begin position="34"/>
        <end position="59"/>
    </location>
</feature>
<evidence type="ECO:0000313" key="3">
    <source>
        <dbReference type="Proteomes" id="UP000325296"/>
    </source>
</evidence>
<comment type="caution">
    <text evidence="2">The sequence shown here is derived from an EMBL/GenBank/DDBJ whole genome shotgun (WGS) entry which is preliminary data.</text>
</comment>